<comment type="caution">
    <text evidence="1">The sequence shown here is derived from an EMBL/GenBank/DDBJ whole genome shotgun (WGS) entry which is preliminary data.</text>
</comment>
<evidence type="ECO:0000313" key="2">
    <source>
        <dbReference type="Proteomes" id="UP000831701"/>
    </source>
</evidence>
<gene>
    <name evidence="1" type="ORF">L3Q82_008910</name>
</gene>
<dbReference type="EMBL" id="CM041531">
    <property type="protein sequence ID" value="KAI3377769.1"/>
    <property type="molecule type" value="Genomic_DNA"/>
</dbReference>
<keyword evidence="2" id="KW-1185">Reference proteome</keyword>
<sequence length="796" mass="89163">GRMQSSNHRLRDMEQHHPLLSAGSDVETGSLAAGVMVGGPHTSHAAGNRTLWFIQDSCGMVCATMTWFLVLYAEFVVNFVMLLPSKNFWYSLLNGVTFNSLAVLALASHLRTMLTDPGAVPKGNATKEYMESLQLKPGEVIYKCPKCCSIKPERAHHCSICKRCIRKMDHHCPWVNNCVGEKNQRFFVLFTMYIALISAHALGLSGMHFFTCIKVQWNGKASGLQQHLRCNYSVPNKNSAFLLLPLRPECSDFSPGVSVLLLIFLCLEAILFLTFTAVMFGTQIHSICNDETLVKSAPPASGRRLVVIMAALENVVNRFIVDYYSFLALELFQNEQYADFRAIRDILKGVLVRPVEDIDVMRTKILVLNFLSRINEGEHLGTSFEADQSISPLESALVLLEYMNQEYCIPQQELDNACTSLKEMMVLIFIKNSKFDKAKEVLDKHFPKPMVGKKAIFMGLIRQKNKTHKLIDQMDFKQFKEEMLAFCRRLRPFRVPFLLKAAKQLLEKRLTEPDDAAAEEEERPGPSSSPQINTDRFVIRMPEIIQRSRLEMAYKALAADSDERTFAQLEDEVEKQLTKDELSLRLSPTPTKGTNQTPEEDGLFQRDSGSPMEASPADQPPHTDAVPETQAGSLSKTPPVLRNRRLYTIAQLVVEPDSQGGSQCTTASQGPEDEVRTEEPPQAAPSEKDQQDPVTDDEVTIPTRKRPRRARKLRSRASTSWVELSTDSEEEPPGSVANGETCVEKLHNQSNSSLSGDAGNTGDIGVPRTSSTPHKDSAQDRGPSHSKWLVKQQLEF</sequence>
<reference evidence="1" key="1">
    <citation type="submission" date="2022-04" db="EMBL/GenBank/DDBJ databases">
        <title>Jade perch genome.</title>
        <authorList>
            <person name="Chao B."/>
        </authorList>
    </citation>
    <scope>NUCLEOTIDE SEQUENCE</scope>
    <source>
        <strain evidence="1">CB-2022</strain>
    </source>
</reference>
<feature type="non-terminal residue" evidence="1">
    <location>
        <position position="1"/>
    </location>
</feature>
<name>A0ACB8XDF0_9TELE</name>
<protein>
    <submittedName>
        <fullName evidence="1">Uncharacterized protein</fullName>
    </submittedName>
</protein>
<accession>A0ACB8XDF0</accession>
<organism evidence="1 2">
    <name type="scientific">Scortum barcoo</name>
    <name type="common">barcoo grunter</name>
    <dbReference type="NCBI Taxonomy" id="214431"/>
    <lineage>
        <taxon>Eukaryota</taxon>
        <taxon>Metazoa</taxon>
        <taxon>Chordata</taxon>
        <taxon>Craniata</taxon>
        <taxon>Vertebrata</taxon>
        <taxon>Euteleostomi</taxon>
        <taxon>Actinopterygii</taxon>
        <taxon>Neopterygii</taxon>
        <taxon>Teleostei</taxon>
        <taxon>Neoteleostei</taxon>
        <taxon>Acanthomorphata</taxon>
        <taxon>Eupercaria</taxon>
        <taxon>Centrarchiformes</taxon>
        <taxon>Terapontoidei</taxon>
        <taxon>Terapontidae</taxon>
        <taxon>Scortum</taxon>
    </lineage>
</organism>
<proteinExistence type="predicted"/>
<dbReference type="Proteomes" id="UP000831701">
    <property type="component" value="Chromosome 1"/>
</dbReference>
<evidence type="ECO:0000313" key="1">
    <source>
        <dbReference type="EMBL" id="KAI3377769.1"/>
    </source>
</evidence>